<reference evidence="1" key="1">
    <citation type="submission" date="2020-06" db="EMBL/GenBank/DDBJ databases">
        <authorList>
            <consortium name="Plant Systems Biology data submission"/>
        </authorList>
    </citation>
    <scope>NUCLEOTIDE SEQUENCE</scope>
    <source>
        <strain evidence="1">D6</strain>
    </source>
</reference>
<keyword evidence="2" id="KW-1185">Reference proteome</keyword>
<dbReference type="Proteomes" id="UP001153069">
    <property type="component" value="Unassembled WGS sequence"/>
</dbReference>
<evidence type="ECO:0000313" key="1">
    <source>
        <dbReference type="EMBL" id="CAB9531957.1"/>
    </source>
</evidence>
<organism evidence="1 2">
    <name type="scientific">Seminavis robusta</name>
    <dbReference type="NCBI Taxonomy" id="568900"/>
    <lineage>
        <taxon>Eukaryota</taxon>
        <taxon>Sar</taxon>
        <taxon>Stramenopiles</taxon>
        <taxon>Ochrophyta</taxon>
        <taxon>Bacillariophyta</taxon>
        <taxon>Bacillariophyceae</taxon>
        <taxon>Bacillariophycidae</taxon>
        <taxon>Naviculales</taxon>
        <taxon>Naviculaceae</taxon>
        <taxon>Seminavis</taxon>
    </lineage>
</organism>
<sequence length="168" mass="19428">MKFKQSRWHELFFEKVDGGRGGEIFENVSVSQKSCPDKRKRKTRNNMPLPGSWLDSECADAEAYANATRILYSGCPLCLEEDTCNLCFEFKLNKLRAPGDRWATRNLKDHAPISPPETLSASRILFMEKMGHVLIVDRVLIVRRREARRPVTRKEPVKGRRLVRRGLQ</sequence>
<comment type="caution">
    <text evidence="1">The sequence shown here is derived from an EMBL/GenBank/DDBJ whole genome shotgun (WGS) entry which is preliminary data.</text>
</comment>
<gene>
    <name evidence="1" type="ORF">SEMRO_4427_G353981.1</name>
</gene>
<accession>A0A9N8HZY1</accession>
<name>A0A9N8HZY1_9STRA</name>
<dbReference type="AlphaFoldDB" id="A0A9N8HZY1"/>
<protein>
    <submittedName>
        <fullName evidence="1">Uncharacterized protein</fullName>
    </submittedName>
</protein>
<dbReference type="EMBL" id="CAICTM010004425">
    <property type="protein sequence ID" value="CAB9531957.1"/>
    <property type="molecule type" value="Genomic_DNA"/>
</dbReference>
<evidence type="ECO:0000313" key="2">
    <source>
        <dbReference type="Proteomes" id="UP001153069"/>
    </source>
</evidence>
<proteinExistence type="predicted"/>